<evidence type="ECO:0000256" key="1">
    <source>
        <dbReference type="ARBA" id="ARBA00001120"/>
    </source>
</evidence>
<feature type="region of interest" description="Important for the catalytic mechanism of dephosphorylation" evidence="14">
    <location>
        <begin position="272"/>
        <end position="277"/>
    </location>
</feature>
<evidence type="ECO:0000259" key="15">
    <source>
        <dbReference type="Pfam" id="PF02603"/>
    </source>
</evidence>
<feature type="active site" evidence="14">
    <location>
        <position position="145"/>
    </location>
</feature>
<feature type="domain" description="HPr(Ser) kinase/phosphorylase N-terminal" evidence="15">
    <location>
        <begin position="12"/>
        <end position="134"/>
    </location>
</feature>
<reference evidence="17 19" key="1">
    <citation type="journal article" date="2011" name="J. Bacteriol.">
        <title>Genome sequence of Haloplasma contractile, an unusual contractile bacterium from a deep-sea anoxic brine lake.</title>
        <authorList>
            <person name="Antunes A."/>
            <person name="Alam I."/>
            <person name="El Dorry H."/>
            <person name="Siam R."/>
            <person name="Robertson A."/>
            <person name="Bajic V.B."/>
            <person name="Stingl U."/>
        </authorList>
    </citation>
    <scope>NUCLEOTIDE SEQUENCE [LARGE SCALE GENOMIC DNA]</scope>
    <source>
        <strain evidence="17 19">SSD-17B</strain>
    </source>
</reference>
<dbReference type="InterPro" id="IPR027417">
    <property type="entry name" value="P-loop_NTPase"/>
</dbReference>
<name>U2DQT7_9MOLU</name>
<dbReference type="GO" id="GO:0000287">
    <property type="term" value="F:magnesium ion binding"/>
    <property type="evidence" value="ECO:0007669"/>
    <property type="project" value="UniProtKB-UniRule"/>
</dbReference>
<feature type="active site" evidence="14">
    <location>
        <position position="251"/>
    </location>
</feature>
<dbReference type="Proteomes" id="UP000005707">
    <property type="component" value="Unassembled WGS sequence"/>
</dbReference>
<gene>
    <name evidence="14 18" type="primary">hprK</name>
    <name evidence="18" type="ORF">HLPCO_000569</name>
    <name evidence="17" type="ORF">HLPCO_003049</name>
</gene>
<sequence>MTDIIAQTQILKVRELVEELKFTIIAGEAGLDRRIDQKMLSRPGLELAGLFDFYEEDRIQIIGSKEVTFFYWLNEQDQDIRVEMLFREKTPAFIFSNDFDIPEVFIRNANKYKIPVLRSSKKTTPLMGDVTNFLQEKLADFTSVHGVLIDVHGVGTLIRGGSGIGKSETALELVKRGHKLVADDNVEIYEKEPGLIVGKPPKILEKVMEIRGIGIINVVQMFGAGSFRHKKRITLVIDLEKDEGKGNNYDRLGVEELTLKILNTEVAHIRIPVRPGRNVSSLIEVAAINRKLRYMGYNAAKEFTDNLDQLILENAQNNNNNN</sequence>
<evidence type="ECO:0000313" key="17">
    <source>
        <dbReference type="EMBL" id="ERJ10962.1"/>
    </source>
</evidence>
<keyword evidence="17" id="KW-0378">Hydrolase</keyword>
<feature type="binding site" evidence="14">
    <location>
        <begin position="160"/>
        <end position="167"/>
    </location>
    <ligand>
        <name>ATP</name>
        <dbReference type="ChEBI" id="CHEBI:30616"/>
    </ligand>
</feature>
<proteinExistence type="inferred from homology"/>
<dbReference type="AlphaFoldDB" id="U2DQT7"/>
<evidence type="ECO:0000256" key="6">
    <source>
        <dbReference type="ARBA" id="ARBA00022723"/>
    </source>
</evidence>
<evidence type="ECO:0000259" key="16">
    <source>
        <dbReference type="Pfam" id="PF07475"/>
    </source>
</evidence>
<dbReference type="CDD" id="cd01918">
    <property type="entry name" value="HprK_C"/>
    <property type="match status" value="1"/>
</dbReference>
<dbReference type="EMBL" id="AFNU02000021">
    <property type="protein sequence ID" value="ERJ10962.1"/>
    <property type="molecule type" value="Genomic_DNA"/>
</dbReference>
<dbReference type="NCBIfam" id="TIGR00679">
    <property type="entry name" value="hpr-ser"/>
    <property type="match status" value="1"/>
</dbReference>
<evidence type="ECO:0000256" key="13">
    <source>
        <dbReference type="ARBA" id="ARBA00047657"/>
    </source>
</evidence>
<comment type="domain">
    <text evidence="14">The Walker A ATP-binding motif also binds Pi and PPi.</text>
</comment>
<dbReference type="Gene3D" id="3.40.50.300">
    <property type="entry name" value="P-loop containing nucleotide triphosphate hydrolases"/>
    <property type="match status" value="1"/>
</dbReference>
<keyword evidence="12" id="KW-0119">Carbohydrate metabolism</keyword>
<comment type="catalytic activity">
    <reaction evidence="13 14">
        <text>[HPr protein]-O-phospho-L-serine + phosphate + H(+) = [HPr protein]-L-serine + diphosphate</text>
        <dbReference type="Rhea" id="RHEA:46604"/>
        <dbReference type="Rhea" id="RHEA-COMP:11602"/>
        <dbReference type="Rhea" id="RHEA-COMP:11603"/>
        <dbReference type="ChEBI" id="CHEBI:15378"/>
        <dbReference type="ChEBI" id="CHEBI:29999"/>
        <dbReference type="ChEBI" id="CHEBI:33019"/>
        <dbReference type="ChEBI" id="CHEBI:43474"/>
        <dbReference type="ChEBI" id="CHEBI:83421"/>
    </reaction>
</comment>
<dbReference type="GO" id="GO:0004674">
    <property type="term" value="F:protein serine/threonine kinase activity"/>
    <property type="evidence" value="ECO:0007669"/>
    <property type="project" value="UniProtKB-KW"/>
</dbReference>
<dbReference type="FunCoup" id="U2DQT7">
    <property type="interactions" value="4"/>
</dbReference>
<dbReference type="Pfam" id="PF02603">
    <property type="entry name" value="Hpr_kinase_N"/>
    <property type="match status" value="1"/>
</dbReference>
<keyword evidence="4 14" id="KW-0723">Serine/threonine-protein kinase</keyword>
<dbReference type="eggNOG" id="COG1493">
    <property type="taxonomic scope" value="Bacteria"/>
</dbReference>
<dbReference type="GO" id="GO:0000155">
    <property type="term" value="F:phosphorelay sensor kinase activity"/>
    <property type="evidence" value="ECO:0007669"/>
    <property type="project" value="InterPro"/>
</dbReference>
<evidence type="ECO:0000256" key="4">
    <source>
        <dbReference type="ARBA" id="ARBA00022527"/>
    </source>
</evidence>
<comment type="subunit">
    <text evidence="14">Homohexamer.</text>
</comment>
<feature type="active site" evidence="14">
    <location>
        <position position="166"/>
    </location>
</feature>
<comment type="similarity">
    <text evidence="3 14">Belongs to the HPrK/P family.</text>
</comment>
<comment type="function">
    <text evidence="14">Catalyzes the ATP- as well as the pyrophosphate-dependent phosphorylation of a specific serine residue in HPr, a phosphocarrier protein of the phosphoenolpyruvate-dependent sugar phosphotransferase system (PTS). HprK/P also catalyzes the pyrophosphate-producing, inorganic phosphate-dependent dephosphorylation (phosphorolysis) of seryl-phosphorylated HPr (P-Ser-HPr).</text>
</comment>
<dbReference type="SUPFAM" id="SSF53795">
    <property type="entry name" value="PEP carboxykinase-like"/>
    <property type="match status" value="1"/>
</dbReference>
<keyword evidence="6 14" id="KW-0479">Metal-binding</keyword>
<keyword evidence="19" id="KW-1185">Reference proteome</keyword>
<dbReference type="GO" id="GO:0006109">
    <property type="term" value="P:regulation of carbohydrate metabolic process"/>
    <property type="evidence" value="ECO:0007669"/>
    <property type="project" value="UniProtKB-UniRule"/>
</dbReference>
<dbReference type="GO" id="GO:0016787">
    <property type="term" value="F:hydrolase activity"/>
    <property type="evidence" value="ECO:0007669"/>
    <property type="project" value="UniProtKB-KW"/>
</dbReference>
<feature type="region of interest" description="Important for the catalytic mechanism of both phosphorylation and dephosphorylation" evidence="14">
    <location>
        <begin position="208"/>
        <end position="217"/>
    </location>
</feature>
<dbReference type="FunFam" id="3.40.50.300:FF:000174">
    <property type="entry name" value="HPr kinase/phosphorylase"/>
    <property type="match status" value="1"/>
</dbReference>
<dbReference type="GO" id="GO:0005524">
    <property type="term" value="F:ATP binding"/>
    <property type="evidence" value="ECO:0007669"/>
    <property type="project" value="UniProtKB-UniRule"/>
</dbReference>
<dbReference type="GO" id="GO:0004712">
    <property type="term" value="F:protein serine/threonine/tyrosine kinase activity"/>
    <property type="evidence" value="ECO:0007669"/>
    <property type="project" value="UniProtKB-UniRule"/>
</dbReference>
<feature type="binding site" evidence="14">
    <location>
        <position position="209"/>
    </location>
    <ligand>
        <name>Mg(2+)</name>
        <dbReference type="ChEBI" id="CHEBI:18420"/>
    </ligand>
</feature>
<feature type="domain" description="HPr kinase/phosphorylase C-terminal" evidence="16">
    <location>
        <begin position="136"/>
        <end position="306"/>
    </location>
</feature>
<protein>
    <recommendedName>
        <fullName evidence="14">HPr kinase/phosphorylase</fullName>
        <shortName evidence="14">HPrK/P</shortName>
        <ecNumber evidence="14">2.7.11.-</ecNumber>
        <ecNumber evidence="14">2.7.4.-</ecNumber>
    </recommendedName>
    <alternativeName>
        <fullName evidence="14">HPr(Ser) kinase/phosphorylase</fullName>
    </alternativeName>
</protein>
<dbReference type="Gene3D" id="3.40.1390.20">
    <property type="entry name" value="HprK N-terminal domain-like"/>
    <property type="match status" value="1"/>
</dbReference>
<evidence type="ECO:0000256" key="11">
    <source>
        <dbReference type="ARBA" id="ARBA00023268"/>
    </source>
</evidence>
<dbReference type="PANTHER" id="PTHR30305:SF1">
    <property type="entry name" value="HPR KINASE_PHOSPHORYLASE"/>
    <property type="match status" value="1"/>
</dbReference>
<dbReference type="STRING" id="1033810.HLPCO_000569"/>
<keyword evidence="7 14" id="KW-0547">Nucleotide-binding</keyword>
<dbReference type="InterPro" id="IPR011104">
    <property type="entry name" value="Hpr_kin/Pase_C"/>
</dbReference>
<dbReference type="EC" id="2.7.11.-" evidence="14"/>
<evidence type="ECO:0000256" key="14">
    <source>
        <dbReference type="HAMAP-Rule" id="MF_01249"/>
    </source>
</evidence>
<feature type="active site" description="Proton acceptor; for phosphorylation activity. Proton donor; for dephosphorylation activity" evidence="14">
    <location>
        <position position="184"/>
    </location>
</feature>
<comment type="catalytic activity">
    <reaction evidence="1 14">
        <text>[HPr protein]-L-serine + ATP = [HPr protein]-O-phospho-L-serine + ADP + H(+)</text>
        <dbReference type="Rhea" id="RHEA:46600"/>
        <dbReference type="Rhea" id="RHEA-COMP:11602"/>
        <dbReference type="Rhea" id="RHEA-COMP:11603"/>
        <dbReference type="ChEBI" id="CHEBI:15378"/>
        <dbReference type="ChEBI" id="CHEBI:29999"/>
        <dbReference type="ChEBI" id="CHEBI:30616"/>
        <dbReference type="ChEBI" id="CHEBI:83421"/>
        <dbReference type="ChEBI" id="CHEBI:456216"/>
    </reaction>
</comment>
<comment type="caution">
    <text evidence="17">The sequence shown here is derived from an EMBL/GenBank/DDBJ whole genome shotgun (WGS) entry which is preliminary data.</text>
</comment>
<dbReference type="EC" id="2.7.4.-" evidence="14"/>
<keyword evidence="9 14" id="KW-0067">ATP-binding</keyword>
<dbReference type="Pfam" id="PF07475">
    <property type="entry name" value="Hpr_kinase_C"/>
    <property type="match status" value="1"/>
</dbReference>
<keyword evidence="5 14" id="KW-0808">Transferase</keyword>
<dbReference type="InParanoid" id="U2DQT7"/>
<feature type="binding site" evidence="14">
    <location>
        <position position="167"/>
    </location>
    <ligand>
        <name>Mg(2+)</name>
        <dbReference type="ChEBI" id="CHEBI:18420"/>
    </ligand>
</feature>
<dbReference type="InterPro" id="IPR003755">
    <property type="entry name" value="HPr(Ser)_kin/Pase"/>
</dbReference>
<evidence type="ECO:0000313" key="18">
    <source>
        <dbReference type="EMBL" id="ERJ12970.1"/>
    </source>
</evidence>
<evidence type="ECO:0000256" key="10">
    <source>
        <dbReference type="ARBA" id="ARBA00022842"/>
    </source>
</evidence>
<evidence type="ECO:0000256" key="8">
    <source>
        <dbReference type="ARBA" id="ARBA00022777"/>
    </source>
</evidence>
<evidence type="ECO:0000256" key="2">
    <source>
        <dbReference type="ARBA" id="ARBA00001946"/>
    </source>
</evidence>
<dbReference type="InterPro" id="IPR028979">
    <property type="entry name" value="Ser_kin/Pase_Hpr-like_N_sf"/>
</dbReference>
<comment type="miscellaneous">
    <text evidence="14">Both phosphorylation and phosphorolysis are carried out by the same active site and suggest a common mechanism for both reactions.</text>
</comment>
<keyword evidence="8 14" id="KW-0418">Kinase</keyword>
<dbReference type="SUPFAM" id="SSF75138">
    <property type="entry name" value="HprK N-terminal domain-like"/>
    <property type="match status" value="1"/>
</dbReference>
<dbReference type="InterPro" id="IPR011126">
    <property type="entry name" value="Hpr_kin/Pase_Hpr_N"/>
</dbReference>
<dbReference type="HAMAP" id="MF_01249">
    <property type="entry name" value="HPr_kinase"/>
    <property type="match status" value="1"/>
</dbReference>
<evidence type="ECO:0000256" key="9">
    <source>
        <dbReference type="ARBA" id="ARBA00022840"/>
    </source>
</evidence>
<reference evidence="17 19" key="2">
    <citation type="journal article" date="2013" name="PLoS ONE">
        <title>INDIGO - INtegrated Data Warehouse of MIcrobial GenOmes with Examples from the Red Sea Extremophiles.</title>
        <authorList>
            <person name="Alam I."/>
            <person name="Antunes A."/>
            <person name="Kamau A.A."/>
            <person name="Ba Alawi W."/>
            <person name="Kalkatawi M."/>
            <person name="Stingl U."/>
            <person name="Bajic V.B."/>
        </authorList>
    </citation>
    <scope>NUCLEOTIDE SEQUENCE [LARGE SCALE GENOMIC DNA]</scope>
    <source>
        <strain evidence="17 19">SSD-17B</strain>
    </source>
</reference>
<evidence type="ECO:0000256" key="12">
    <source>
        <dbReference type="ARBA" id="ARBA00023277"/>
    </source>
</evidence>
<comment type="cofactor">
    <cofactor evidence="2 14">
        <name>Mg(2+)</name>
        <dbReference type="ChEBI" id="CHEBI:18420"/>
    </cofactor>
</comment>
<evidence type="ECO:0000256" key="7">
    <source>
        <dbReference type="ARBA" id="ARBA00022741"/>
    </source>
</evidence>
<evidence type="ECO:0000313" key="19">
    <source>
        <dbReference type="Proteomes" id="UP000005707"/>
    </source>
</evidence>
<organism evidence="17 19">
    <name type="scientific">Haloplasma contractile SSD-17B</name>
    <dbReference type="NCBI Taxonomy" id="1033810"/>
    <lineage>
        <taxon>Bacteria</taxon>
        <taxon>Bacillati</taxon>
        <taxon>Mycoplasmatota</taxon>
        <taxon>Mollicutes</taxon>
        <taxon>Haloplasmatales</taxon>
        <taxon>Haloplasmataceae</taxon>
        <taxon>Haloplasma</taxon>
    </lineage>
</organism>
<dbReference type="EMBL" id="AFNU02000002">
    <property type="protein sequence ID" value="ERJ12970.1"/>
    <property type="molecule type" value="Genomic_DNA"/>
</dbReference>
<keyword evidence="11 14" id="KW-0511">Multifunctional enzyme</keyword>
<accession>U2DQT7</accession>
<dbReference type="PANTHER" id="PTHR30305">
    <property type="entry name" value="PROTEIN YJDM-RELATED"/>
    <property type="match status" value="1"/>
</dbReference>
<keyword evidence="10 14" id="KW-0460">Magnesium</keyword>
<evidence type="ECO:0000256" key="5">
    <source>
        <dbReference type="ARBA" id="ARBA00022679"/>
    </source>
</evidence>
<evidence type="ECO:0000256" key="3">
    <source>
        <dbReference type="ARBA" id="ARBA00006883"/>
    </source>
</evidence>